<dbReference type="STRING" id="224013.ACX27_18430"/>
<organism evidence="5 6">
    <name type="scientific">Nostoc piscinale CENA21</name>
    <dbReference type="NCBI Taxonomy" id="224013"/>
    <lineage>
        <taxon>Bacteria</taxon>
        <taxon>Bacillati</taxon>
        <taxon>Cyanobacteriota</taxon>
        <taxon>Cyanophyceae</taxon>
        <taxon>Nostocales</taxon>
        <taxon>Nostocaceae</taxon>
        <taxon>Nostoc</taxon>
    </lineage>
</organism>
<feature type="domain" description="S-adenosyl-l-methionine hydroxide adenosyltransferase C-terminal" evidence="4">
    <location>
        <begin position="183"/>
        <end position="262"/>
    </location>
</feature>
<dbReference type="Gene3D" id="2.40.30.90">
    <property type="entry name" value="Bacterial fluorinating enzyme like"/>
    <property type="match status" value="1"/>
</dbReference>
<dbReference type="PATRIC" id="fig|224013.5.peg.4411"/>
<name>A0A0M3V5W2_9NOSO</name>
<dbReference type="OrthoDB" id="9792195at2"/>
<evidence type="ECO:0000313" key="5">
    <source>
        <dbReference type="EMBL" id="ALF54367.1"/>
    </source>
</evidence>
<dbReference type="EMBL" id="CP012036">
    <property type="protein sequence ID" value="ALF54367.1"/>
    <property type="molecule type" value="Genomic_DNA"/>
</dbReference>
<dbReference type="InterPro" id="IPR002747">
    <property type="entry name" value="SAM_OH_AdoTrfase"/>
</dbReference>
<dbReference type="Pfam" id="PF01887">
    <property type="entry name" value="SAM_HAT_N"/>
    <property type="match status" value="1"/>
</dbReference>
<evidence type="ECO:0000256" key="1">
    <source>
        <dbReference type="ARBA" id="ARBA00022691"/>
    </source>
</evidence>
<comment type="similarity">
    <text evidence="2">Belongs to the SAM hydrolase / SAM-dependent halogenase family.</text>
</comment>
<protein>
    <recommendedName>
        <fullName evidence="7">SAM-dependent chlorinase/fluorinase</fullName>
    </recommendedName>
</protein>
<dbReference type="PANTHER" id="PTHR35092:SF1">
    <property type="entry name" value="CHLORINASE MJ1651"/>
    <property type="match status" value="1"/>
</dbReference>
<evidence type="ECO:0000256" key="2">
    <source>
        <dbReference type="ARBA" id="ARBA00024035"/>
    </source>
</evidence>
<dbReference type="SUPFAM" id="SSF102522">
    <property type="entry name" value="Bacterial fluorinating enzyme, N-terminal domain"/>
    <property type="match status" value="1"/>
</dbReference>
<keyword evidence="6" id="KW-1185">Reference proteome</keyword>
<keyword evidence="1" id="KW-0949">S-adenosyl-L-methionine</keyword>
<reference evidence="6" key="1">
    <citation type="submission" date="2015-07" db="EMBL/GenBank/DDBJ databases">
        <title>Genome Of Nitrogen-Fixing Cyanobacterium Nostoc piscinale CENA21 From Solimoes/Amazon River Floodplain Sediments And Comparative Genomics To Uncover Biosynthetic Natural Products Potential.</title>
        <authorList>
            <person name="Leao T.F."/>
            <person name="Leao P.N."/>
            <person name="Guimaraes P.I."/>
            <person name="de Melo A.G.C."/>
            <person name="Ramos R.T.J."/>
            <person name="Silva A."/>
            <person name="Fiore M.F."/>
            <person name="Schneider M.P.C."/>
        </authorList>
    </citation>
    <scope>NUCLEOTIDE SEQUENCE [LARGE SCALE GENOMIC DNA]</scope>
    <source>
        <strain evidence="6">CENA21</strain>
    </source>
</reference>
<sequence>MADKAISTRSLLTLLSDFGDRDVYVGVMKGIIAQINPEIRVIDLTHQIPPQNIVAARFCLMNAYPYFPDGTVHIAVVDPGVGGNRRAIAVEFAGGFLVGPDNGIFSGVLSQTPAVAAVELTNPDYWLTPQPSRTFHGRDIFAPVGANLASGVPLKYLGKEINPTTLLQIGMGKCQTTSRGVLGNIQYIDHFGNLISNIPQSCVEGKTWYVEIAGLTIPGCETYSNGEVGEAVALVGSHGWVEIAINGGNAHSQLQINYQDTLEVINY</sequence>
<dbReference type="InterPro" id="IPR023228">
    <property type="entry name" value="SAM_OH_AdoTrfase_N_sf"/>
</dbReference>
<dbReference type="SUPFAM" id="SSF101852">
    <property type="entry name" value="Bacterial fluorinating enzyme, C-terminal domain"/>
    <property type="match status" value="1"/>
</dbReference>
<evidence type="ECO:0000313" key="6">
    <source>
        <dbReference type="Proteomes" id="UP000062645"/>
    </source>
</evidence>
<reference evidence="5 6" key="2">
    <citation type="journal article" date="2016" name="Genome Announc.">
        <title>Draft Genome Sequence of the N2-Fixing Cyanobacterium Nostoc piscinale CENA21, Isolated from the Brazilian Amazon Floodplain.</title>
        <authorList>
            <person name="Leao T."/>
            <person name="Guimaraes P.I."/>
            <person name="de Melo A.G."/>
            <person name="Ramos R.T."/>
            <person name="Leao P.N."/>
            <person name="Silva A."/>
            <person name="Fiore M.F."/>
            <person name="Schneider M.P."/>
        </authorList>
    </citation>
    <scope>NUCLEOTIDE SEQUENCE [LARGE SCALE GENOMIC DNA]</scope>
    <source>
        <strain evidence="5 6">CENA21</strain>
    </source>
</reference>
<evidence type="ECO:0000259" key="3">
    <source>
        <dbReference type="Pfam" id="PF01887"/>
    </source>
</evidence>
<dbReference type="PANTHER" id="PTHR35092">
    <property type="entry name" value="CHLORINASE MJ1651"/>
    <property type="match status" value="1"/>
</dbReference>
<dbReference type="PIRSF" id="PIRSF006779">
    <property type="entry name" value="UCP006779"/>
    <property type="match status" value="1"/>
</dbReference>
<dbReference type="InterPro" id="IPR046469">
    <property type="entry name" value="SAM_HAT_N"/>
</dbReference>
<dbReference type="KEGG" id="npz:ACX27_18430"/>
<dbReference type="Pfam" id="PF20257">
    <property type="entry name" value="SAM_HAT_C"/>
    <property type="match status" value="1"/>
</dbReference>
<accession>A0A0M3V5W2</accession>
<dbReference type="AlphaFoldDB" id="A0A0M3V5W2"/>
<evidence type="ECO:0008006" key="7">
    <source>
        <dbReference type="Google" id="ProtNLM"/>
    </source>
</evidence>
<dbReference type="Proteomes" id="UP000062645">
    <property type="component" value="Chromosome"/>
</dbReference>
<evidence type="ECO:0000259" key="4">
    <source>
        <dbReference type="Pfam" id="PF20257"/>
    </source>
</evidence>
<gene>
    <name evidence="5" type="ORF">ACX27_18430</name>
</gene>
<dbReference type="Gene3D" id="3.40.50.10790">
    <property type="entry name" value="S-adenosyl-l-methionine hydroxide adenosyltransferase, N-terminal"/>
    <property type="match status" value="1"/>
</dbReference>
<dbReference type="InterPro" id="IPR023227">
    <property type="entry name" value="SAM_OH_AdoTrfase_C_sf"/>
</dbReference>
<proteinExistence type="inferred from homology"/>
<dbReference type="RefSeq" id="WP_062294895.1">
    <property type="nucleotide sequence ID" value="NZ_CP012036.1"/>
</dbReference>
<feature type="domain" description="S-adenosyl-l-methionine hydroxide adenosyltransferase N-terminal" evidence="3">
    <location>
        <begin position="12"/>
        <end position="158"/>
    </location>
</feature>
<dbReference type="InterPro" id="IPR046470">
    <property type="entry name" value="SAM_HAT_C"/>
</dbReference>